<proteinExistence type="predicted"/>
<evidence type="ECO:0000256" key="4">
    <source>
        <dbReference type="ARBA" id="ARBA00022692"/>
    </source>
</evidence>
<dbReference type="SUPFAM" id="SSF52540">
    <property type="entry name" value="P-loop containing nucleoside triphosphate hydrolases"/>
    <property type="match status" value="1"/>
</dbReference>
<dbReference type="PROSITE" id="PS50929">
    <property type="entry name" value="ABC_TM1F"/>
    <property type="match status" value="1"/>
</dbReference>
<dbReference type="CDD" id="cd18582">
    <property type="entry name" value="ABC_6TM_ATM1_ABCB7"/>
    <property type="match status" value="1"/>
</dbReference>
<dbReference type="GO" id="GO:0016887">
    <property type="term" value="F:ATP hydrolysis activity"/>
    <property type="evidence" value="ECO:0007669"/>
    <property type="project" value="InterPro"/>
</dbReference>
<dbReference type="InterPro" id="IPR011527">
    <property type="entry name" value="ABC1_TM_dom"/>
</dbReference>
<organism evidence="13 14">
    <name type="scientific">Thiobacillus denitrificans (strain ATCC 25259 / T1)</name>
    <dbReference type="NCBI Taxonomy" id="292415"/>
    <lineage>
        <taxon>Bacteria</taxon>
        <taxon>Pseudomonadati</taxon>
        <taxon>Pseudomonadota</taxon>
        <taxon>Betaproteobacteria</taxon>
        <taxon>Nitrosomonadales</taxon>
        <taxon>Thiobacillaceae</taxon>
        <taxon>Thiobacillus</taxon>
    </lineage>
</organism>
<dbReference type="RefSeq" id="WP_011311251.1">
    <property type="nucleotide sequence ID" value="NC_007404.1"/>
</dbReference>
<dbReference type="PROSITE" id="PS50893">
    <property type="entry name" value="ABC_TRANSPORTER_2"/>
    <property type="match status" value="1"/>
</dbReference>
<dbReference type="InterPro" id="IPR036640">
    <property type="entry name" value="ABC1_TM_sf"/>
</dbReference>
<comment type="subcellular location">
    <subcellularLocation>
        <location evidence="1">Cell membrane</location>
        <topology evidence="1">Multi-pass membrane protein</topology>
    </subcellularLocation>
</comment>
<dbReference type="STRING" id="292415.Tbd_0739"/>
<feature type="transmembrane region" description="Helical" evidence="10">
    <location>
        <begin position="292"/>
        <end position="313"/>
    </location>
</feature>
<sequence length="624" mass="68666">MASHSRSAVYEPPARRRIMRELLTAAWLYRGRLVATIVLLLLAKVAVVAVPLALKGVIDALSRPEQVLAVPVVLLVGYAVLRFAGTLFNELRDLVFSRVTQNIVADYAHRVFVHLHTLSPRFHARRRSGALLRDIDRGTNGVGFLLGASLFTLLPALVEFAMVLGIIVSRYADAFAWIIVSTFVVYSVFTFFFTARRTLHQRRVNRLDSTAKARLADSLINYDTVKFFTGEKAESGHLHDIFRDWVEAMVRNQKALFILHVGQSLIIALGVASVMLLAGYNVVGGVLTVGDLVLINAYVIQVCLPLNTLGFVYRETQDARTNAEQLLALLDEPVEIVDAPGSQPLAVTHGEVEFRNVSFRYDPGRPLLDDVSFRIPPGHTVAVVGGSGSGKSTLARLLLRFYDVDEGAILIDGQDIREITQESLRGAIGVVPQDTVLFNDDIAYNIGYGRPGARENEIADAARSADIHRLVESLPDGYHTEVGERGVKLSGGERQRIAIARAILKNPPILIFDEATSALDTQTERAIEQELERISRDRTALVIAHRLSTIAGADTILVMERGRVVERGTHAELLQARGVYAQMWVLQQREQALASSKAGFGDVPPAHGEAQRSEVRRSDLAQGE</sequence>
<dbReference type="GO" id="GO:0005524">
    <property type="term" value="F:ATP binding"/>
    <property type="evidence" value="ECO:0007669"/>
    <property type="project" value="UniProtKB-KW"/>
</dbReference>
<evidence type="ECO:0000256" key="9">
    <source>
        <dbReference type="SAM" id="MobiDB-lite"/>
    </source>
</evidence>
<protein>
    <submittedName>
        <fullName evidence="13">ABC transport protein ATPase component</fullName>
    </submittedName>
</protein>
<keyword evidence="2" id="KW-0813">Transport</keyword>
<feature type="region of interest" description="Disordered" evidence="9">
    <location>
        <begin position="596"/>
        <end position="624"/>
    </location>
</feature>
<evidence type="ECO:0000256" key="2">
    <source>
        <dbReference type="ARBA" id="ARBA00022448"/>
    </source>
</evidence>
<feature type="compositionally biased region" description="Basic and acidic residues" evidence="9">
    <location>
        <begin position="609"/>
        <end position="624"/>
    </location>
</feature>
<dbReference type="InterPro" id="IPR039421">
    <property type="entry name" value="Type_1_exporter"/>
</dbReference>
<dbReference type="FunFam" id="3.40.50.300:FF:000186">
    <property type="entry name" value="ATP-binding cassette sub-family B member 7, mitochondrial"/>
    <property type="match status" value="1"/>
</dbReference>
<evidence type="ECO:0000256" key="6">
    <source>
        <dbReference type="ARBA" id="ARBA00022840"/>
    </source>
</evidence>
<evidence type="ECO:0000313" key="13">
    <source>
        <dbReference type="EMBL" id="AAZ96692.1"/>
    </source>
</evidence>
<dbReference type="KEGG" id="tbd:Tbd_0739"/>
<keyword evidence="6" id="KW-0067">ATP-binding</keyword>
<keyword evidence="8 10" id="KW-0472">Membrane</keyword>
<feature type="domain" description="ABC transmembrane type-1" evidence="12">
    <location>
        <begin position="34"/>
        <end position="318"/>
    </location>
</feature>
<keyword evidence="3" id="KW-1003">Cell membrane</keyword>
<dbReference type="Gene3D" id="1.20.1560.10">
    <property type="entry name" value="ABC transporter type 1, transmembrane domain"/>
    <property type="match status" value="1"/>
</dbReference>
<dbReference type="Pfam" id="PF00005">
    <property type="entry name" value="ABC_tran"/>
    <property type="match status" value="1"/>
</dbReference>
<evidence type="ECO:0000256" key="8">
    <source>
        <dbReference type="ARBA" id="ARBA00023136"/>
    </source>
</evidence>
<feature type="transmembrane region" description="Helical" evidence="10">
    <location>
        <begin position="33"/>
        <end position="54"/>
    </location>
</feature>
<evidence type="ECO:0000256" key="5">
    <source>
        <dbReference type="ARBA" id="ARBA00022741"/>
    </source>
</evidence>
<dbReference type="eggNOG" id="COG5265">
    <property type="taxonomic scope" value="Bacteria"/>
</dbReference>
<dbReference type="InterPro" id="IPR003593">
    <property type="entry name" value="AAA+_ATPase"/>
</dbReference>
<dbReference type="HOGENOM" id="CLU_000604_84_1_4"/>
<evidence type="ECO:0000256" key="7">
    <source>
        <dbReference type="ARBA" id="ARBA00022989"/>
    </source>
</evidence>
<feature type="domain" description="ABC transporter" evidence="11">
    <location>
        <begin position="352"/>
        <end position="586"/>
    </location>
</feature>
<evidence type="ECO:0000259" key="12">
    <source>
        <dbReference type="PROSITE" id="PS50929"/>
    </source>
</evidence>
<evidence type="ECO:0000313" key="14">
    <source>
        <dbReference type="Proteomes" id="UP000008291"/>
    </source>
</evidence>
<evidence type="ECO:0000259" key="11">
    <source>
        <dbReference type="PROSITE" id="PS50893"/>
    </source>
</evidence>
<keyword evidence="14" id="KW-1185">Reference proteome</keyword>
<keyword evidence="7 10" id="KW-1133">Transmembrane helix</keyword>
<keyword evidence="5" id="KW-0547">Nucleotide-binding</keyword>
<feature type="transmembrane region" description="Helical" evidence="10">
    <location>
        <begin position="142"/>
        <end position="168"/>
    </location>
</feature>
<dbReference type="PANTHER" id="PTHR24221:SF654">
    <property type="entry name" value="ATP-BINDING CASSETTE SUB-FAMILY B MEMBER 6"/>
    <property type="match status" value="1"/>
</dbReference>
<evidence type="ECO:0000256" key="10">
    <source>
        <dbReference type="SAM" id="Phobius"/>
    </source>
</evidence>
<dbReference type="InterPro" id="IPR017871">
    <property type="entry name" value="ABC_transporter-like_CS"/>
</dbReference>
<dbReference type="SUPFAM" id="SSF90123">
    <property type="entry name" value="ABC transporter transmembrane region"/>
    <property type="match status" value="1"/>
</dbReference>
<accession>Q3SKT3</accession>
<dbReference type="Gene3D" id="3.40.50.300">
    <property type="entry name" value="P-loop containing nucleotide triphosphate hydrolases"/>
    <property type="match status" value="1"/>
</dbReference>
<dbReference type="GO" id="GO:0005886">
    <property type="term" value="C:plasma membrane"/>
    <property type="evidence" value="ECO:0007669"/>
    <property type="project" value="UniProtKB-SubCell"/>
</dbReference>
<dbReference type="GO" id="GO:0140359">
    <property type="term" value="F:ABC-type transporter activity"/>
    <property type="evidence" value="ECO:0007669"/>
    <property type="project" value="InterPro"/>
</dbReference>
<dbReference type="AlphaFoldDB" id="Q3SKT3"/>
<feature type="transmembrane region" description="Helical" evidence="10">
    <location>
        <begin position="174"/>
        <end position="193"/>
    </location>
</feature>
<dbReference type="InterPro" id="IPR003439">
    <property type="entry name" value="ABC_transporter-like_ATP-bd"/>
</dbReference>
<dbReference type="PROSITE" id="PS00211">
    <property type="entry name" value="ABC_TRANSPORTER_1"/>
    <property type="match status" value="1"/>
</dbReference>
<dbReference type="CDD" id="cd03253">
    <property type="entry name" value="ABCC_ATM1_transporter"/>
    <property type="match status" value="1"/>
</dbReference>
<reference evidence="13 14" key="1">
    <citation type="journal article" date="2006" name="J. Bacteriol.">
        <title>The genome sequence of the obligately chemolithoautotrophic, facultatively anaerobic bacterium Thiobacillus denitrificans.</title>
        <authorList>
            <person name="Beller H.R."/>
            <person name="Chain P.S."/>
            <person name="Letain T.E."/>
            <person name="Chakicherla A."/>
            <person name="Larimer F.W."/>
            <person name="Richardson P.M."/>
            <person name="Coleman M.A."/>
            <person name="Wood A.P."/>
            <person name="Kelly D.P."/>
        </authorList>
    </citation>
    <scope>NUCLEOTIDE SEQUENCE [LARGE SCALE GENOMIC DNA]</scope>
    <source>
        <strain evidence="13 14">ATCC 25259</strain>
    </source>
</reference>
<dbReference type="SMART" id="SM00382">
    <property type="entry name" value="AAA"/>
    <property type="match status" value="1"/>
</dbReference>
<keyword evidence="4 10" id="KW-0812">Transmembrane</keyword>
<feature type="transmembrane region" description="Helical" evidence="10">
    <location>
        <begin position="257"/>
        <end position="280"/>
    </location>
</feature>
<dbReference type="InterPro" id="IPR027417">
    <property type="entry name" value="P-loop_NTPase"/>
</dbReference>
<gene>
    <name evidence="13" type="ordered locus">Tbd_0739</name>
</gene>
<evidence type="ECO:0000256" key="3">
    <source>
        <dbReference type="ARBA" id="ARBA00022475"/>
    </source>
</evidence>
<dbReference type="EMBL" id="CP000116">
    <property type="protein sequence ID" value="AAZ96692.1"/>
    <property type="molecule type" value="Genomic_DNA"/>
</dbReference>
<evidence type="ECO:0000256" key="1">
    <source>
        <dbReference type="ARBA" id="ARBA00004651"/>
    </source>
</evidence>
<dbReference type="Pfam" id="PF00664">
    <property type="entry name" value="ABC_membrane"/>
    <property type="match status" value="1"/>
</dbReference>
<feature type="transmembrane region" description="Helical" evidence="10">
    <location>
        <begin position="66"/>
        <end position="88"/>
    </location>
</feature>
<name>Q3SKT3_THIDA</name>
<dbReference type="Proteomes" id="UP000008291">
    <property type="component" value="Chromosome"/>
</dbReference>
<dbReference type="PANTHER" id="PTHR24221">
    <property type="entry name" value="ATP-BINDING CASSETTE SUB-FAMILY B"/>
    <property type="match status" value="1"/>
</dbReference>